<dbReference type="Proteomes" id="UP000030645">
    <property type="component" value="Unassembled WGS sequence"/>
</dbReference>
<gene>
    <name evidence="2" type="ORF">L484_025378</name>
</gene>
<dbReference type="EMBL" id="KE344510">
    <property type="protein sequence ID" value="EXB65299.1"/>
    <property type="molecule type" value="Genomic_DNA"/>
</dbReference>
<feature type="compositionally biased region" description="Basic and acidic residues" evidence="1">
    <location>
        <begin position="1"/>
        <end position="14"/>
    </location>
</feature>
<proteinExistence type="predicted"/>
<evidence type="ECO:0000256" key="1">
    <source>
        <dbReference type="SAM" id="MobiDB-lite"/>
    </source>
</evidence>
<keyword evidence="3" id="KW-1185">Reference proteome</keyword>
<evidence type="ECO:0000313" key="2">
    <source>
        <dbReference type="EMBL" id="EXB65299.1"/>
    </source>
</evidence>
<evidence type="ECO:0000313" key="3">
    <source>
        <dbReference type="Proteomes" id="UP000030645"/>
    </source>
</evidence>
<accession>W9RAG2</accession>
<feature type="compositionally biased region" description="Basic and acidic residues" evidence="1">
    <location>
        <begin position="23"/>
        <end position="33"/>
    </location>
</feature>
<reference evidence="3" key="1">
    <citation type="submission" date="2013-01" db="EMBL/GenBank/DDBJ databases">
        <title>Draft Genome Sequence of a Mulberry Tree, Morus notabilis C.K. Schneid.</title>
        <authorList>
            <person name="He N."/>
            <person name="Zhao S."/>
        </authorList>
    </citation>
    <scope>NUCLEOTIDE SEQUENCE</scope>
</reference>
<dbReference type="AlphaFoldDB" id="W9RAG2"/>
<name>W9RAG2_9ROSA</name>
<organism evidence="2 3">
    <name type="scientific">Morus notabilis</name>
    <dbReference type="NCBI Taxonomy" id="981085"/>
    <lineage>
        <taxon>Eukaryota</taxon>
        <taxon>Viridiplantae</taxon>
        <taxon>Streptophyta</taxon>
        <taxon>Embryophyta</taxon>
        <taxon>Tracheophyta</taxon>
        <taxon>Spermatophyta</taxon>
        <taxon>Magnoliopsida</taxon>
        <taxon>eudicotyledons</taxon>
        <taxon>Gunneridae</taxon>
        <taxon>Pentapetalae</taxon>
        <taxon>rosids</taxon>
        <taxon>fabids</taxon>
        <taxon>Rosales</taxon>
        <taxon>Moraceae</taxon>
        <taxon>Moreae</taxon>
        <taxon>Morus</taxon>
    </lineage>
</organism>
<feature type="region of interest" description="Disordered" evidence="1">
    <location>
        <begin position="1"/>
        <end position="33"/>
    </location>
</feature>
<protein>
    <submittedName>
        <fullName evidence="2">Uncharacterized protein</fullName>
    </submittedName>
</protein>
<sequence length="79" mass="9815">MSELDQKRRPEKRTEKLRKRSRARSEWQKKGSEERKWKWRKEKYLVNLVPLVAFTEEKLRTETCQSYLLKKWEGKYLKG</sequence>